<dbReference type="FunFam" id="3.40.630.10:FF:000165">
    <property type="entry name" value="Glucan 1,4-alpha-glucosidase, putative"/>
    <property type="match status" value="1"/>
</dbReference>
<keyword evidence="18" id="KW-1185">Reference proteome</keyword>
<sequence>MKRPLFSSFSALIIAGAVVSNSHSVSYEGYQVLRVKTLGEVANIQGKLSSISFEQWNHDVDSHIDIVIAPDQILKLESLKLDYRTLHKKLGESITAESKVKDSYRRDVDDLSWYDSYHSYADHIQYFSDLHEAFPDNSELISSGRSHENRSIHGIHLYGDDGPGKPAVLYHGTVHAREWITASVVEYLTLQLITAHKTNATKSILNQYDFHIFPIVNPDGFVHTQTIDRLWRKNRSPPPPPPQNQSCFGTDINRNWEYGWDANSLGASTNACAQTYRGQKPSDTIENQGLDSYVRKLRDSVGIKLYIDWHSYGQYILSPFGSKEEWYAPELGKWTKTASLLSETIRDSSDRRTTFTFGPSGATLYTTTGAAPDHVYAIGGADFSYTIELPDTGDSGFVLPPERIRGAAEEQWAGQQVLYTLLDEVFFDGRGPA</sequence>
<evidence type="ECO:0000256" key="13">
    <source>
        <dbReference type="ARBA" id="ARBA00023145"/>
    </source>
</evidence>
<comment type="similarity">
    <text evidence="4 14">Belongs to the peptidase M14 family.</text>
</comment>
<evidence type="ECO:0000256" key="12">
    <source>
        <dbReference type="ARBA" id="ARBA00023049"/>
    </source>
</evidence>
<keyword evidence="9" id="KW-0378">Hydrolase</keyword>
<comment type="cofactor">
    <cofactor evidence="1">
        <name>Zn(2+)</name>
        <dbReference type="ChEBI" id="CHEBI:29105"/>
    </cofactor>
</comment>
<evidence type="ECO:0000256" key="8">
    <source>
        <dbReference type="ARBA" id="ARBA00022729"/>
    </source>
</evidence>
<keyword evidence="12" id="KW-0482">Metalloprotease</keyword>
<evidence type="ECO:0000256" key="6">
    <source>
        <dbReference type="ARBA" id="ARBA00022670"/>
    </source>
</evidence>
<comment type="function">
    <text evidence="2">Extracellular metalloprotease that contributes to pathogenicity.</text>
</comment>
<keyword evidence="11" id="KW-0843">Virulence</keyword>
<comment type="subcellular location">
    <subcellularLocation>
        <location evidence="3">Secreted</location>
    </subcellularLocation>
</comment>
<dbReference type="InterPro" id="IPR000834">
    <property type="entry name" value="Peptidase_M14"/>
</dbReference>
<evidence type="ECO:0000256" key="9">
    <source>
        <dbReference type="ARBA" id="ARBA00022801"/>
    </source>
</evidence>
<dbReference type="GO" id="GO:0008270">
    <property type="term" value="F:zinc ion binding"/>
    <property type="evidence" value="ECO:0007669"/>
    <property type="project" value="InterPro"/>
</dbReference>
<dbReference type="GO" id="GO:0005576">
    <property type="term" value="C:extracellular region"/>
    <property type="evidence" value="ECO:0007669"/>
    <property type="project" value="UniProtKB-SubCell"/>
</dbReference>
<keyword evidence="13" id="KW-0865">Zymogen</keyword>
<dbReference type="CDD" id="cd03860">
    <property type="entry name" value="M14_CP_A-B_like"/>
    <property type="match status" value="1"/>
</dbReference>
<feature type="signal peptide" evidence="15">
    <location>
        <begin position="1"/>
        <end position="20"/>
    </location>
</feature>
<dbReference type="PROSITE" id="PS52035">
    <property type="entry name" value="PEPTIDASE_M14"/>
    <property type="match status" value="1"/>
</dbReference>
<evidence type="ECO:0000256" key="7">
    <source>
        <dbReference type="ARBA" id="ARBA00022723"/>
    </source>
</evidence>
<dbReference type="Gene3D" id="3.40.630.10">
    <property type="entry name" value="Zn peptidases"/>
    <property type="match status" value="1"/>
</dbReference>
<evidence type="ECO:0000313" key="18">
    <source>
        <dbReference type="Proteomes" id="UP001265746"/>
    </source>
</evidence>
<feature type="domain" description="Peptidase M14" evidence="16">
    <location>
        <begin position="116"/>
        <end position="422"/>
    </location>
</feature>
<comment type="caution">
    <text evidence="17">The sequence shown here is derived from an EMBL/GenBank/DDBJ whole genome shotgun (WGS) entry which is preliminary data.</text>
</comment>
<keyword evidence="10" id="KW-0862">Zinc</keyword>
<dbReference type="SUPFAM" id="SSF53187">
    <property type="entry name" value="Zn-dependent exopeptidases"/>
    <property type="match status" value="1"/>
</dbReference>
<keyword evidence="5" id="KW-0964">Secreted</keyword>
<keyword evidence="8 15" id="KW-0732">Signal</keyword>
<dbReference type="Pfam" id="PF00246">
    <property type="entry name" value="Peptidase_M14"/>
    <property type="match status" value="1"/>
</dbReference>
<evidence type="ECO:0000259" key="16">
    <source>
        <dbReference type="PROSITE" id="PS52035"/>
    </source>
</evidence>
<dbReference type="Proteomes" id="UP001265746">
    <property type="component" value="Unassembled WGS sequence"/>
</dbReference>
<dbReference type="GO" id="GO:0004181">
    <property type="term" value="F:metallocarboxypeptidase activity"/>
    <property type="evidence" value="ECO:0007669"/>
    <property type="project" value="InterPro"/>
</dbReference>
<accession>A0AAD9S6B2</accession>
<dbReference type="PROSITE" id="PS00132">
    <property type="entry name" value="CARBOXYPEPT_ZN_1"/>
    <property type="match status" value="1"/>
</dbReference>
<dbReference type="GO" id="GO:0006508">
    <property type="term" value="P:proteolysis"/>
    <property type="evidence" value="ECO:0007669"/>
    <property type="project" value="UniProtKB-KW"/>
</dbReference>
<evidence type="ECO:0000313" key="17">
    <source>
        <dbReference type="EMBL" id="KAK2600383.1"/>
    </source>
</evidence>
<gene>
    <name evidence="17" type="ORF">N8I77_009921</name>
</gene>
<evidence type="ECO:0000256" key="1">
    <source>
        <dbReference type="ARBA" id="ARBA00001947"/>
    </source>
</evidence>
<dbReference type="EMBL" id="JAUJFL010000006">
    <property type="protein sequence ID" value="KAK2600383.1"/>
    <property type="molecule type" value="Genomic_DNA"/>
</dbReference>
<organism evidence="17 18">
    <name type="scientific">Phomopsis amygdali</name>
    <name type="common">Fusicoccum amygdali</name>
    <dbReference type="NCBI Taxonomy" id="1214568"/>
    <lineage>
        <taxon>Eukaryota</taxon>
        <taxon>Fungi</taxon>
        <taxon>Dikarya</taxon>
        <taxon>Ascomycota</taxon>
        <taxon>Pezizomycotina</taxon>
        <taxon>Sordariomycetes</taxon>
        <taxon>Sordariomycetidae</taxon>
        <taxon>Diaporthales</taxon>
        <taxon>Diaporthaceae</taxon>
        <taxon>Diaporthe</taxon>
    </lineage>
</organism>
<evidence type="ECO:0000256" key="4">
    <source>
        <dbReference type="ARBA" id="ARBA00005988"/>
    </source>
</evidence>
<evidence type="ECO:0000256" key="14">
    <source>
        <dbReference type="PROSITE-ProRule" id="PRU01379"/>
    </source>
</evidence>
<dbReference type="PRINTS" id="PR00765">
    <property type="entry name" value="CRBOXYPTASEA"/>
</dbReference>
<dbReference type="InterPro" id="IPR057246">
    <property type="entry name" value="CARBOXYPEPT_ZN_1"/>
</dbReference>
<feature type="active site" description="Proton donor/acceptor" evidence="14">
    <location>
        <position position="388"/>
    </location>
</feature>
<dbReference type="AlphaFoldDB" id="A0AAD9S6B2"/>
<reference evidence="17" key="1">
    <citation type="submission" date="2023-06" db="EMBL/GenBank/DDBJ databases">
        <authorList>
            <person name="Noh H."/>
        </authorList>
    </citation>
    <scope>NUCLEOTIDE SEQUENCE</scope>
    <source>
        <strain evidence="17">DUCC20226</strain>
    </source>
</reference>
<feature type="chain" id="PRO_5042201233" description="Peptidase M14 domain-containing protein" evidence="15">
    <location>
        <begin position="21"/>
        <end position="433"/>
    </location>
</feature>
<name>A0AAD9S6B2_PHOAM</name>
<proteinExistence type="inferred from homology"/>
<evidence type="ECO:0000256" key="10">
    <source>
        <dbReference type="ARBA" id="ARBA00022833"/>
    </source>
</evidence>
<protein>
    <recommendedName>
        <fullName evidence="16">Peptidase M14 domain-containing protein</fullName>
    </recommendedName>
</protein>
<keyword evidence="6" id="KW-0645">Protease</keyword>
<dbReference type="SMART" id="SM00631">
    <property type="entry name" value="Zn_pept"/>
    <property type="match status" value="1"/>
</dbReference>
<evidence type="ECO:0000256" key="5">
    <source>
        <dbReference type="ARBA" id="ARBA00022525"/>
    </source>
</evidence>
<dbReference type="SUPFAM" id="SSF54897">
    <property type="entry name" value="Protease propeptides/inhibitors"/>
    <property type="match status" value="1"/>
</dbReference>
<evidence type="ECO:0000256" key="11">
    <source>
        <dbReference type="ARBA" id="ARBA00023026"/>
    </source>
</evidence>
<dbReference type="PANTHER" id="PTHR11705:SF143">
    <property type="entry name" value="SLL0236 PROTEIN"/>
    <property type="match status" value="1"/>
</dbReference>
<keyword evidence="7" id="KW-0479">Metal-binding</keyword>
<evidence type="ECO:0000256" key="15">
    <source>
        <dbReference type="SAM" id="SignalP"/>
    </source>
</evidence>
<evidence type="ECO:0000256" key="3">
    <source>
        <dbReference type="ARBA" id="ARBA00004613"/>
    </source>
</evidence>
<evidence type="ECO:0000256" key="2">
    <source>
        <dbReference type="ARBA" id="ARBA00003091"/>
    </source>
</evidence>
<dbReference type="PANTHER" id="PTHR11705">
    <property type="entry name" value="PROTEASE FAMILY M14 CARBOXYPEPTIDASE A,B"/>
    <property type="match status" value="1"/>
</dbReference>